<evidence type="ECO:0000313" key="4">
    <source>
        <dbReference type="EMBL" id="MCJ2542905.1"/>
    </source>
</evidence>
<proteinExistence type="inferred from homology"/>
<dbReference type="Proteomes" id="UP000830835">
    <property type="component" value="Unassembled WGS sequence"/>
</dbReference>
<keyword evidence="2 4" id="KW-0378">Hydrolase</keyword>
<evidence type="ECO:0000256" key="2">
    <source>
        <dbReference type="ARBA" id="ARBA00022801"/>
    </source>
</evidence>
<feature type="domain" description="Nudix hydrolase" evidence="3">
    <location>
        <begin position="66"/>
        <end position="194"/>
    </location>
</feature>
<comment type="similarity">
    <text evidence="1">Belongs to the Nudix hydrolase family.</text>
</comment>
<dbReference type="Pfam" id="PF12535">
    <property type="entry name" value="Nudix_N"/>
    <property type="match status" value="1"/>
</dbReference>
<dbReference type="RefSeq" id="WP_244350187.1">
    <property type="nucleotide sequence ID" value="NZ_JAFIRA010000017.1"/>
</dbReference>
<evidence type="ECO:0000256" key="1">
    <source>
        <dbReference type="ARBA" id="ARBA00005582"/>
    </source>
</evidence>
<protein>
    <submittedName>
        <fullName evidence="4">NUDIX hydrolase</fullName>
    </submittedName>
</protein>
<dbReference type="PANTHER" id="PTHR43736:SF1">
    <property type="entry name" value="DIHYDRONEOPTERIN TRIPHOSPHATE DIPHOSPHATASE"/>
    <property type="match status" value="1"/>
</dbReference>
<dbReference type="Pfam" id="PF00293">
    <property type="entry name" value="NUDIX"/>
    <property type="match status" value="1"/>
</dbReference>
<evidence type="ECO:0000259" key="3">
    <source>
        <dbReference type="PROSITE" id="PS51462"/>
    </source>
</evidence>
<dbReference type="Gene3D" id="3.90.79.10">
    <property type="entry name" value="Nucleoside Triphosphate Pyrophosphohydrolase"/>
    <property type="match status" value="1"/>
</dbReference>
<dbReference type="InterPro" id="IPR059176">
    <property type="entry name" value="UDP-X_N"/>
</dbReference>
<dbReference type="SUPFAM" id="SSF55811">
    <property type="entry name" value="Nudix"/>
    <property type="match status" value="1"/>
</dbReference>
<dbReference type="PROSITE" id="PS51462">
    <property type="entry name" value="NUDIX"/>
    <property type="match status" value="1"/>
</dbReference>
<dbReference type="InterPro" id="IPR020476">
    <property type="entry name" value="Nudix_hydrolase"/>
</dbReference>
<dbReference type="Gene3D" id="6.10.250.1120">
    <property type="match status" value="1"/>
</dbReference>
<sequence>MSLHWLTWAQQLQAIAQNGLTYSQNPFDIERYQKLRQIAAQILAQHTDLEAGAILKGFEQELGYATPKVDVRAAVFREDQILLVKERIDGCWTLPGGWADVGDSPSEAVEREVWEESGYRAKAVKLLAVYDKSRHDHPAYQDYSYKLFFHCQLTGGSPSTSLETDGVGFFPEDQLPPLSLPRVTPAQIARLFEHYRHPDWPTDFD</sequence>
<comment type="caution">
    <text evidence="4">The sequence shown here is derived from an EMBL/GenBank/DDBJ whole genome shotgun (WGS) entry which is preliminary data.</text>
</comment>
<dbReference type="EMBL" id="JAFIRA010000017">
    <property type="protein sequence ID" value="MCJ2542905.1"/>
    <property type="molecule type" value="Genomic_DNA"/>
</dbReference>
<accession>A0ABT0CC14</accession>
<dbReference type="InterPro" id="IPR015797">
    <property type="entry name" value="NUDIX_hydrolase-like_dom_sf"/>
</dbReference>
<keyword evidence="5" id="KW-1185">Reference proteome</keyword>
<dbReference type="PANTHER" id="PTHR43736">
    <property type="entry name" value="ADP-RIBOSE PYROPHOSPHATASE"/>
    <property type="match status" value="1"/>
</dbReference>
<dbReference type="GO" id="GO:0016787">
    <property type="term" value="F:hydrolase activity"/>
    <property type="evidence" value="ECO:0007669"/>
    <property type="project" value="UniProtKB-KW"/>
</dbReference>
<evidence type="ECO:0000313" key="5">
    <source>
        <dbReference type="Proteomes" id="UP000830835"/>
    </source>
</evidence>
<dbReference type="InterPro" id="IPR000086">
    <property type="entry name" value="NUDIX_hydrolase_dom"/>
</dbReference>
<dbReference type="CDD" id="cd04672">
    <property type="entry name" value="NUDIX_CDP-Chase_like"/>
    <property type="match status" value="1"/>
</dbReference>
<name>A0ABT0CC14_THEVL</name>
<reference evidence="4" key="1">
    <citation type="submission" date="2021-02" db="EMBL/GenBank/DDBJ databases">
        <title>The CRISPR/cas machinery reduction and long-range gene transfer in the hot spring cyanobacterium Synechococcus.</title>
        <authorList>
            <person name="Dvorak P."/>
            <person name="Jahodarova E."/>
            <person name="Hasler P."/>
            <person name="Poulickova A."/>
        </authorList>
    </citation>
    <scope>NUCLEOTIDE SEQUENCE</scope>
    <source>
        <strain evidence="4">Rupite</strain>
    </source>
</reference>
<organism evidence="4 5">
    <name type="scientific">Thermostichus vulcanus str. 'Rupite'</name>
    <dbReference type="NCBI Taxonomy" id="2813851"/>
    <lineage>
        <taxon>Bacteria</taxon>
        <taxon>Bacillati</taxon>
        <taxon>Cyanobacteriota</taxon>
        <taxon>Cyanophyceae</taxon>
        <taxon>Thermostichales</taxon>
        <taxon>Thermostichaceae</taxon>
        <taxon>Thermostichus</taxon>
    </lineage>
</organism>
<dbReference type="PRINTS" id="PR00502">
    <property type="entry name" value="NUDIXFAMILY"/>
</dbReference>
<gene>
    <name evidence="4" type="ORF">JX360_08305</name>
</gene>